<feature type="compositionally biased region" description="Basic and acidic residues" evidence="1">
    <location>
        <begin position="21"/>
        <end position="33"/>
    </location>
</feature>
<organism evidence="2 3">
    <name type="scientific">Paraglomus brasilianum</name>
    <dbReference type="NCBI Taxonomy" id="144538"/>
    <lineage>
        <taxon>Eukaryota</taxon>
        <taxon>Fungi</taxon>
        <taxon>Fungi incertae sedis</taxon>
        <taxon>Mucoromycota</taxon>
        <taxon>Glomeromycotina</taxon>
        <taxon>Glomeromycetes</taxon>
        <taxon>Paraglomerales</taxon>
        <taxon>Paraglomeraceae</taxon>
        <taxon>Paraglomus</taxon>
    </lineage>
</organism>
<proteinExistence type="predicted"/>
<dbReference type="OrthoDB" id="2397339at2759"/>
<feature type="non-terminal residue" evidence="2">
    <location>
        <position position="185"/>
    </location>
</feature>
<accession>A0A9N9DSM3</accession>
<sequence>MPNQHQLNSPLFQEIPEEEAELSRSYDRSEDAFASRVPDSSDDTIEADETPNEHSSILPSKRANVPEKGISDKKNPVKRQKTDKKRESSIVKKLIEELTAEKVPDTNITSPSSQATSSDSIDFVRLYNEIVNAETHNVNASQNVIRAYFSFGKGLLDRLNYYKKSNRERASLILVNNEVREQLSK</sequence>
<dbReference type="Proteomes" id="UP000789739">
    <property type="component" value="Unassembled WGS sequence"/>
</dbReference>
<protein>
    <submittedName>
        <fullName evidence="2">9212_t:CDS:1</fullName>
    </submittedName>
</protein>
<evidence type="ECO:0000313" key="3">
    <source>
        <dbReference type="Proteomes" id="UP000789739"/>
    </source>
</evidence>
<feature type="compositionally biased region" description="Acidic residues" evidence="1">
    <location>
        <begin position="40"/>
        <end position="50"/>
    </location>
</feature>
<reference evidence="2" key="1">
    <citation type="submission" date="2021-06" db="EMBL/GenBank/DDBJ databases">
        <authorList>
            <person name="Kallberg Y."/>
            <person name="Tangrot J."/>
            <person name="Rosling A."/>
        </authorList>
    </citation>
    <scope>NUCLEOTIDE SEQUENCE</scope>
    <source>
        <strain evidence="2">BR232B</strain>
    </source>
</reference>
<name>A0A9N9DSM3_9GLOM</name>
<dbReference type="AlphaFoldDB" id="A0A9N9DSM3"/>
<gene>
    <name evidence="2" type="ORF">PBRASI_LOCUS10030</name>
</gene>
<evidence type="ECO:0000256" key="1">
    <source>
        <dbReference type="SAM" id="MobiDB-lite"/>
    </source>
</evidence>
<evidence type="ECO:0000313" key="2">
    <source>
        <dbReference type="EMBL" id="CAG8646010.1"/>
    </source>
</evidence>
<comment type="caution">
    <text evidence="2">The sequence shown here is derived from an EMBL/GenBank/DDBJ whole genome shotgun (WGS) entry which is preliminary data.</text>
</comment>
<feature type="compositionally biased region" description="Polar residues" evidence="1">
    <location>
        <begin position="1"/>
        <end position="11"/>
    </location>
</feature>
<feature type="region of interest" description="Disordered" evidence="1">
    <location>
        <begin position="1"/>
        <end position="89"/>
    </location>
</feature>
<keyword evidence="3" id="KW-1185">Reference proteome</keyword>
<dbReference type="EMBL" id="CAJVPI010002579">
    <property type="protein sequence ID" value="CAG8646010.1"/>
    <property type="molecule type" value="Genomic_DNA"/>
</dbReference>